<feature type="compositionally biased region" description="Polar residues" evidence="5">
    <location>
        <begin position="1298"/>
        <end position="1308"/>
    </location>
</feature>
<evidence type="ECO:0000256" key="5">
    <source>
        <dbReference type="SAM" id="MobiDB-lite"/>
    </source>
</evidence>
<keyword evidence="2 4" id="KW-0863">Zinc-finger</keyword>
<feature type="compositionally biased region" description="Basic and acidic residues" evidence="5">
    <location>
        <begin position="1036"/>
        <end position="1048"/>
    </location>
</feature>
<feature type="compositionally biased region" description="Low complexity" evidence="5">
    <location>
        <begin position="1580"/>
        <end position="1590"/>
    </location>
</feature>
<keyword evidence="1" id="KW-0479">Metal-binding</keyword>
<dbReference type="GO" id="GO:0045892">
    <property type="term" value="P:negative regulation of DNA-templated transcription"/>
    <property type="evidence" value="ECO:0007669"/>
    <property type="project" value="TreeGrafter"/>
</dbReference>
<feature type="compositionally biased region" description="Basic and acidic residues" evidence="5">
    <location>
        <begin position="1312"/>
        <end position="1333"/>
    </location>
</feature>
<evidence type="ECO:0000256" key="3">
    <source>
        <dbReference type="ARBA" id="ARBA00022833"/>
    </source>
</evidence>
<feature type="compositionally biased region" description="Acidic residues" evidence="5">
    <location>
        <begin position="1700"/>
        <end position="1719"/>
    </location>
</feature>
<feature type="compositionally biased region" description="Acidic residues" evidence="5">
    <location>
        <begin position="1763"/>
        <end position="1777"/>
    </location>
</feature>
<evidence type="ECO:0000259" key="6">
    <source>
        <dbReference type="PROSITE" id="PS50016"/>
    </source>
</evidence>
<gene>
    <name evidence="7" type="ORF">g.25281</name>
</gene>
<feature type="compositionally biased region" description="Basic and acidic residues" evidence="5">
    <location>
        <begin position="831"/>
        <end position="844"/>
    </location>
</feature>
<feature type="compositionally biased region" description="Polar residues" evidence="5">
    <location>
        <begin position="280"/>
        <end position="292"/>
    </location>
</feature>
<feature type="region of interest" description="Disordered" evidence="5">
    <location>
        <begin position="772"/>
        <end position="811"/>
    </location>
</feature>
<dbReference type="Gene3D" id="3.30.40.10">
    <property type="entry name" value="Zinc/RING finger domain, C3HC4 (zinc finger)"/>
    <property type="match status" value="1"/>
</dbReference>
<dbReference type="InterPro" id="IPR011011">
    <property type="entry name" value="Znf_FYVE_PHD"/>
</dbReference>
<feature type="compositionally biased region" description="Basic residues" evidence="5">
    <location>
        <begin position="938"/>
        <end position="962"/>
    </location>
</feature>
<dbReference type="CDD" id="cd15543">
    <property type="entry name" value="PHD_RSF1"/>
    <property type="match status" value="1"/>
</dbReference>
<feature type="compositionally biased region" description="Polar residues" evidence="5">
    <location>
        <begin position="414"/>
        <end position="436"/>
    </location>
</feature>
<evidence type="ECO:0000313" key="7">
    <source>
        <dbReference type="EMBL" id="JAT08004.1"/>
    </source>
</evidence>
<feature type="compositionally biased region" description="Basic and acidic residues" evidence="5">
    <location>
        <begin position="976"/>
        <end position="1019"/>
    </location>
</feature>
<feature type="compositionally biased region" description="Basic residues" evidence="5">
    <location>
        <begin position="1049"/>
        <end position="1072"/>
    </location>
</feature>
<feature type="compositionally biased region" description="Polar residues" evidence="5">
    <location>
        <begin position="1663"/>
        <end position="1679"/>
    </location>
</feature>
<keyword evidence="3" id="KW-0862">Zinc</keyword>
<dbReference type="GO" id="GO:0031213">
    <property type="term" value="C:RSF complex"/>
    <property type="evidence" value="ECO:0007669"/>
    <property type="project" value="InterPro"/>
</dbReference>
<feature type="compositionally biased region" description="Basic and acidic residues" evidence="5">
    <location>
        <begin position="906"/>
        <end position="937"/>
    </location>
</feature>
<feature type="compositionally biased region" description="Basic and acidic residues" evidence="5">
    <location>
        <begin position="1237"/>
        <end position="1256"/>
    </location>
</feature>
<feature type="compositionally biased region" description="Low complexity" evidence="5">
    <location>
        <begin position="1680"/>
        <end position="1690"/>
    </location>
</feature>
<dbReference type="InterPro" id="IPR019786">
    <property type="entry name" value="Zinc_finger_PHD-type_CS"/>
</dbReference>
<feature type="compositionally biased region" description="Polar residues" evidence="5">
    <location>
        <begin position="777"/>
        <end position="803"/>
    </location>
</feature>
<name>A0A1B6K9X4_9HEMI</name>
<evidence type="ECO:0000256" key="4">
    <source>
        <dbReference type="PROSITE-ProRule" id="PRU00146"/>
    </source>
</evidence>
<dbReference type="GO" id="GO:0008270">
    <property type="term" value="F:zinc ion binding"/>
    <property type="evidence" value="ECO:0007669"/>
    <property type="project" value="UniProtKB-KW"/>
</dbReference>
<feature type="compositionally biased region" description="Basic residues" evidence="5">
    <location>
        <begin position="1269"/>
        <end position="1284"/>
    </location>
</feature>
<feature type="compositionally biased region" description="Basic residues" evidence="5">
    <location>
        <begin position="1348"/>
        <end position="1357"/>
    </location>
</feature>
<organism evidence="7">
    <name type="scientific">Graphocephala atropunctata</name>
    <dbReference type="NCBI Taxonomy" id="36148"/>
    <lineage>
        <taxon>Eukaryota</taxon>
        <taxon>Metazoa</taxon>
        <taxon>Ecdysozoa</taxon>
        <taxon>Arthropoda</taxon>
        <taxon>Hexapoda</taxon>
        <taxon>Insecta</taxon>
        <taxon>Pterygota</taxon>
        <taxon>Neoptera</taxon>
        <taxon>Paraneoptera</taxon>
        <taxon>Hemiptera</taxon>
        <taxon>Auchenorrhyncha</taxon>
        <taxon>Membracoidea</taxon>
        <taxon>Cicadellidae</taxon>
        <taxon>Cicadellinae</taxon>
        <taxon>Cicadellini</taxon>
        <taxon>Graphocephala</taxon>
    </lineage>
</organism>
<dbReference type="Pfam" id="PF00628">
    <property type="entry name" value="PHD"/>
    <property type="match status" value="1"/>
</dbReference>
<feature type="compositionally biased region" description="Acidic residues" evidence="5">
    <location>
        <begin position="1361"/>
        <end position="1370"/>
    </location>
</feature>
<feature type="region of interest" description="Disordered" evidence="5">
    <location>
        <begin position="1558"/>
        <end position="1611"/>
    </location>
</feature>
<feature type="non-terminal residue" evidence="7">
    <location>
        <position position="1839"/>
    </location>
</feature>
<dbReference type="InterPro" id="IPR028938">
    <property type="entry name" value="Rsf1-like"/>
</dbReference>
<proteinExistence type="predicted"/>
<feature type="compositionally biased region" description="Basic and acidic residues" evidence="5">
    <location>
        <begin position="1651"/>
        <end position="1662"/>
    </location>
</feature>
<dbReference type="PANTHER" id="PTHR14296:SF16">
    <property type="entry name" value="REMODELING AND SPACING FACTOR 1"/>
    <property type="match status" value="1"/>
</dbReference>
<dbReference type="SUPFAM" id="SSF57903">
    <property type="entry name" value="FYVE/PHD zinc finger"/>
    <property type="match status" value="1"/>
</dbReference>
<feature type="compositionally biased region" description="Acidic residues" evidence="5">
    <location>
        <begin position="1094"/>
        <end position="1105"/>
    </location>
</feature>
<feature type="compositionally biased region" description="Basic residues" evidence="5">
    <location>
        <begin position="1220"/>
        <end position="1236"/>
    </location>
</feature>
<feature type="domain" description="PHD-type" evidence="6">
    <location>
        <begin position="1471"/>
        <end position="1521"/>
    </location>
</feature>
<evidence type="ECO:0000256" key="1">
    <source>
        <dbReference type="ARBA" id="ARBA00022723"/>
    </source>
</evidence>
<dbReference type="InterPro" id="IPR001965">
    <property type="entry name" value="Znf_PHD"/>
</dbReference>
<feature type="compositionally biased region" description="Polar residues" evidence="5">
    <location>
        <begin position="689"/>
        <end position="702"/>
    </location>
</feature>
<feature type="compositionally biased region" description="Basic and acidic residues" evidence="5">
    <location>
        <begin position="1189"/>
        <end position="1218"/>
    </location>
</feature>
<dbReference type="PROSITE" id="PS50016">
    <property type="entry name" value="ZF_PHD_2"/>
    <property type="match status" value="1"/>
</dbReference>
<feature type="region of interest" description="Disordered" evidence="5">
    <location>
        <begin position="359"/>
        <end position="381"/>
    </location>
</feature>
<dbReference type="SMART" id="SM00249">
    <property type="entry name" value="PHD"/>
    <property type="match status" value="1"/>
</dbReference>
<dbReference type="GO" id="GO:0042393">
    <property type="term" value="F:histone binding"/>
    <property type="evidence" value="ECO:0007669"/>
    <property type="project" value="TreeGrafter"/>
</dbReference>
<feature type="region of interest" description="Disordered" evidence="5">
    <location>
        <begin position="689"/>
        <end position="711"/>
    </location>
</feature>
<dbReference type="EMBL" id="GEBQ01031973">
    <property type="protein sequence ID" value="JAT08004.1"/>
    <property type="molecule type" value="Transcribed_RNA"/>
</dbReference>
<feature type="compositionally biased region" description="Basic residues" evidence="5">
    <location>
        <begin position="1375"/>
        <end position="1386"/>
    </location>
</feature>
<feature type="compositionally biased region" description="Acidic residues" evidence="5">
    <location>
        <begin position="1159"/>
        <end position="1168"/>
    </location>
</feature>
<protein>
    <recommendedName>
        <fullName evidence="6">PHD-type domain-containing protein</fullName>
    </recommendedName>
</protein>
<dbReference type="InterPro" id="IPR019787">
    <property type="entry name" value="Znf_PHD-finger"/>
</dbReference>
<feature type="compositionally biased region" description="Basic and acidic residues" evidence="5">
    <location>
        <begin position="1076"/>
        <end position="1091"/>
    </location>
</feature>
<feature type="compositionally biased region" description="Polar residues" evidence="5">
    <location>
        <begin position="496"/>
        <end position="505"/>
    </location>
</feature>
<dbReference type="InterPro" id="IPR013083">
    <property type="entry name" value="Znf_RING/FYVE/PHD"/>
</dbReference>
<feature type="region of interest" description="Disordered" evidence="5">
    <location>
        <begin position="496"/>
        <end position="530"/>
    </location>
</feature>
<feature type="compositionally biased region" description="Basic and acidic residues" evidence="5">
    <location>
        <begin position="1106"/>
        <end position="1125"/>
    </location>
</feature>
<feature type="region of interest" description="Disordered" evidence="5">
    <location>
        <begin position="414"/>
        <end position="442"/>
    </location>
</feature>
<feature type="compositionally biased region" description="Basic and acidic residues" evidence="5">
    <location>
        <begin position="860"/>
        <end position="897"/>
    </location>
</feature>
<reference evidence="7" key="1">
    <citation type="submission" date="2015-11" db="EMBL/GenBank/DDBJ databases">
        <title>De novo transcriptome assembly of four potential Pierce s Disease insect vectors from Arizona vineyards.</title>
        <authorList>
            <person name="Tassone E.E."/>
        </authorList>
    </citation>
    <scope>NUCLEOTIDE SEQUENCE</scope>
</reference>
<feature type="region of interest" description="Disordered" evidence="5">
    <location>
        <begin position="827"/>
        <end position="1449"/>
    </location>
</feature>
<feature type="compositionally biased region" description="Polar residues" evidence="5">
    <location>
        <begin position="253"/>
        <end position="262"/>
    </location>
</feature>
<feature type="region of interest" description="Disordered" evidence="5">
    <location>
        <begin position="596"/>
        <end position="626"/>
    </location>
</feature>
<feature type="compositionally biased region" description="Acidic residues" evidence="5">
    <location>
        <begin position="1746"/>
        <end position="1755"/>
    </location>
</feature>
<feature type="compositionally biased region" description="Polar residues" evidence="5">
    <location>
        <begin position="224"/>
        <end position="241"/>
    </location>
</feature>
<feature type="region of interest" description="Disordered" evidence="5">
    <location>
        <begin position="210"/>
        <end position="292"/>
    </location>
</feature>
<accession>A0A1B6K9X4</accession>
<feature type="region of interest" description="Disordered" evidence="5">
    <location>
        <begin position="1650"/>
        <end position="1839"/>
    </location>
</feature>
<feature type="compositionally biased region" description="Basic residues" evidence="5">
    <location>
        <begin position="1172"/>
        <end position="1188"/>
    </location>
</feature>
<dbReference type="PROSITE" id="PS01359">
    <property type="entry name" value="ZF_PHD_1"/>
    <property type="match status" value="1"/>
</dbReference>
<sequence>MATEKESSCQYYCANDPNFAIICSFFDRFASSCGITYPTFLELQEMIENPLDVPPELVELHVKLLRKIRRSVSAEKWEKALVKFCHSYYCSEDGWELERCGYKKCKVPVKLRILKNLLDAQFDLNIKFKNDINKLTAEELRMEPLGRDKVGQSYWCQFDSAANVRVYKEDQDEETWKLVAKDREGLVDLITQLSSGEELLGLELINEDSNSQEVEKPIIDTGQVEVSTSEENTADNTSSTDSKPEQSIKQEDTSNSVSSPQNGPCVKTEINEEKPFKLDMQSSSTNNKTDINKTDVTSIDANINNEETNMCSKEAKDIASKELVAKDMKESVEVTKSMESKIPIATVQNVDCESSTIASSNKSLESAIDDSNNVDDEDSKNSHLEEIDSLHQNTDSVSDSVTINPSVKEEIDINTNLKSNSSTNDSSLKTNLSIGNDDSIRSHTLETGNINVAEEIKQRSLFKSNISSLFKGKIGKSSSGSKLDQIFSRKLEQSNFTSVTDQNSKPAPKLLFSNSTNKSDKELHNTIPSNNEVCNETTTLSVDKEECSIPIDLNSKRKPEEPVTENPTKKQCLEVESNDDVGEEIEEPVMIIKGEGLGHECDTGNPGRDEEEVTTEKINNNPPDNDLKIMNKQKQATSNCEVPNLENSKESLEDIDSKTDNLNNGITENPDDLHEKSIEEQLCDLTGETLSPKNDDTSNLNCNAGKHDNIIPSKQTEKGMRRKSLECLDSIDNDTVPPEAKKTKVVLDDILGCLDDNTNDSDGIKPTFDDVVKGKDSNTILNNSLSKESSQSTNSRNAKTCPNINKVDQHHMQIKDKVNETLGKTITVDKTQNEKQNNVKEMNENSHGSDVSDEALLDIQIKDNKEEIKSDKEEDEFTLKIDPKKNDDSDTESKENYIEELQIKNSETKSEVEKVIDSTDSQPEKVGDQSLLGEKKGNIKRKSKKKPTSRASKKSVKNRKINLKKETSHAQSSEESYEKETVSIEENLKTKCVNDEMLGDKENESKKLTRNKSAEREVNDNCQENCDEENTAPLSAKEDSEINLNEKKPIRKKSPTKRRKIFTPKSRKRKSLTNKSHVDISEKEKVKKDNATENGEENPSEELNESLDKNHQMQNDGKEILKGEDNPMPLKSRKRRNSRKNTGTEKDSEDDIPDKKDNNEEEEEEEEGGVGGKRRKVKGKRAPNKTVRKSVEDKRNTKSSSEEETHPETGNDEKETKKSTTPKKRKSPTKKSKSKRKSDGKSKEKSTPSPKTKKEDDDVDNDDEEHVQTTKKNKSMKTQGKHSRAFLGIDLNIDISDTARSVRQSSRLAQIKIKEQADHKIGDENRQVSEKPSKKSKKKEGHEEKQKGTPKKKKKIKKVESEEDIPEEEPIADKKKGRRKKKKKNPVKAFNERDPWKSSSGSSSEAEEEEEDHFDEIVEEEEDLPVTLKSDHEFSPESDIEGDDDVKPIRRARTAQKVTDPQVEEGEEGDDFACEKCSKKDHPEWILLCDTCDHGWHASCLRPSLMLVPEGDWHCPPCQHTVLVRRLQETLRDYDRDTKRRQNEELRRKRLAYVGISLDNVLPHGQNQPREHESSEESSESSASSSGSDSEGSDEPVYQLRQRRQGPTSYRYNEYDDLINSAIQDEVSEATVINTGLMVSKAPAENAVIDISKEGEEKKENETVTVGSNGDITSTDGQPSASAGAGASVVEKPKKKEKDESGEESSEDEEDDHEEEEEFPSVVPKRNNLLPRPGKKKHRRLNCLDDASDDDDGSDEDFKGSSSEEEEEEEDDDSDDSDVGRRGRSKRGHLGPVRRSSRARRSRFDKEFINDDSDESDAPRRKKTKKLWSESDSESDDST</sequence>
<feature type="compositionally biased region" description="Basic and acidic residues" evidence="5">
    <location>
        <begin position="242"/>
        <end position="252"/>
    </location>
</feature>
<feature type="compositionally biased region" description="Acidic residues" evidence="5">
    <location>
        <begin position="1405"/>
        <end position="1424"/>
    </location>
</feature>
<dbReference type="PANTHER" id="PTHR14296">
    <property type="entry name" value="REMODELING AND SPACING FACTOR 1"/>
    <property type="match status" value="1"/>
</dbReference>
<evidence type="ECO:0000256" key="2">
    <source>
        <dbReference type="ARBA" id="ARBA00022771"/>
    </source>
</evidence>